<name>A0A285T1F7_9BACL</name>
<dbReference type="InterPro" id="IPR046953">
    <property type="entry name" value="Spore_GerAC-like_C"/>
</dbReference>
<sequence>MQKIQSKLLIIFSILFFLSGCEEFKDIDKDVFVSMIGIDHSDDNEKPFKVTLKLFVPTSSFRQKPEANYTYLVETAETISEAIRILETHIDKELDFGHLKLIVLGEELVKENKNKEVLDFLLRRPDIQLISWVTVGRPNAEEIVTMVPKGETAAYPSLYNYFDGNGTESPYIVTMFLFDYRRRMMENGLDPIIPIVEISENESTFTVNKSIVLKNRKTPYELDPLNTFIFNSLSMNVKIADIEVKQGNEHFVAKIDTIKAKNKVKKQGNNKFSLDVNVELIGYIVESQNALNSRDLPKYSKLLEKEAKENLESFFHELQSEGLDPIGFGLKYKAQTFHHKRMSIEEWNETYKNAEVNIKVTASLKSTGSIQ</sequence>
<feature type="domain" description="Spore germination GerAC-like C-terminal" evidence="8">
    <location>
        <begin position="210"/>
        <end position="368"/>
    </location>
</feature>
<comment type="subcellular location">
    <subcellularLocation>
        <location evidence="1">Membrane</location>
        <topology evidence="1">Lipid-anchor</topology>
    </subcellularLocation>
</comment>
<dbReference type="Pfam" id="PF25198">
    <property type="entry name" value="Spore_GerAC_N"/>
    <property type="match status" value="1"/>
</dbReference>
<dbReference type="GO" id="GO:0009847">
    <property type="term" value="P:spore germination"/>
    <property type="evidence" value="ECO:0007669"/>
    <property type="project" value="InterPro"/>
</dbReference>
<evidence type="ECO:0000259" key="8">
    <source>
        <dbReference type="Pfam" id="PF05504"/>
    </source>
</evidence>
<gene>
    <name evidence="10" type="ORF">SAMN05880501_10831</name>
</gene>
<keyword evidence="3" id="KW-0309">Germination</keyword>
<evidence type="ECO:0000256" key="1">
    <source>
        <dbReference type="ARBA" id="ARBA00004635"/>
    </source>
</evidence>
<dbReference type="AlphaFoldDB" id="A0A285T1F7"/>
<keyword evidence="11" id="KW-1185">Reference proteome</keyword>
<protein>
    <submittedName>
        <fullName evidence="10">Ger(X)C family germination protein</fullName>
    </submittedName>
</protein>
<dbReference type="Gene3D" id="3.30.300.210">
    <property type="entry name" value="Nutrient germinant receptor protein C, domain 3"/>
    <property type="match status" value="1"/>
</dbReference>
<dbReference type="PANTHER" id="PTHR35789">
    <property type="entry name" value="SPORE GERMINATION PROTEIN B3"/>
    <property type="match status" value="1"/>
</dbReference>
<evidence type="ECO:0000259" key="9">
    <source>
        <dbReference type="Pfam" id="PF25198"/>
    </source>
</evidence>
<evidence type="ECO:0000256" key="7">
    <source>
        <dbReference type="ARBA" id="ARBA00023288"/>
    </source>
</evidence>
<dbReference type="GO" id="GO:0016020">
    <property type="term" value="C:membrane"/>
    <property type="evidence" value="ECO:0007669"/>
    <property type="project" value="UniProtKB-SubCell"/>
</dbReference>
<dbReference type="PANTHER" id="PTHR35789:SF1">
    <property type="entry name" value="SPORE GERMINATION PROTEIN B3"/>
    <property type="match status" value="1"/>
</dbReference>
<dbReference type="Proteomes" id="UP000219636">
    <property type="component" value="Unassembled WGS sequence"/>
</dbReference>
<dbReference type="OrthoDB" id="2433998at2"/>
<comment type="similarity">
    <text evidence="2">Belongs to the GerABKC lipoprotein family.</text>
</comment>
<evidence type="ECO:0000256" key="3">
    <source>
        <dbReference type="ARBA" id="ARBA00022544"/>
    </source>
</evidence>
<evidence type="ECO:0000313" key="11">
    <source>
        <dbReference type="Proteomes" id="UP000219636"/>
    </source>
</evidence>
<proteinExistence type="inferred from homology"/>
<keyword evidence="6" id="KW-0564">Palmitate</keyword>
<dbReference type="Pfam" id="PF05504">
    <property type="entry name" value="Spore_GerAC"/>
    <property type="match status" value="1"/>
</dbReference>
<dbReference type="NCBIfam" id="TIGR02887">
    <property type="entry name" value="spore_ger_x_C"/>
    <property type="match status" value="1"/>
</dbReference>
<accession>A0A285T1F7</accession>
<evidence type="ECO:0000256" key="2">
    <source>
        <dbReference type="ARBA" id="ARBA00007886"/>
    </source>
</evidence>
<reference evidence="11" key="1">
    <citation type="submission" date="2017-08" db="EMBL/GenBank/DDBJ databases">
        <authorList>
            <person name="Varghese N."/>
            <person name="Submissions S."/>
        </authorList>
    </citation>
    <scope>NUCLEOTIDE SEQUENCE [LARGE SCALE GENOMIC DNA]</scope>
    <source>
        <strain evidence="11">JC22</strain>
    </source>
</reference>
<dbReference type="InterPro" id="IPR057336">
    <property type="entry name" value="GerAC_N"/>
</dbReference>
<keyword evidence="4" id="KW-0732">Signal</keyword>
<keyword evidence="7" id="KW-0449">Lipoprotein</keyword>
<dbReference type="RefSeq" id="WP_097073973.1">
    <property type="nucleotide sequence ID" value="NZ_OBMQ01000008.1"/>
</dbReference>
<feature type="domain" description="Spore germination protein N-terminal" evidence="9">
    <location>
        <begin position="25"/>
        <end position="198"/>
    </location>
</feature>
<dbReference type="InterPro" id="IPR008844">
    <property type="entry name" value="Spore_GerAC-like"/>
</dbReference>
<dbReference type="EMBL" id="OBMQ01000008">
    <property type="protein sequence ID" value="SOC15079.1"/>
    <property type="molecule type" value="Genomic_DNA"/>
</dbReference>
<keyword evidence="5" id="KW-0472">Membrane</keyword>
<dbReference type="PROSITE" id="PS51257">
    <property type="entry name" value="PROKAR_LIPOPROTEIN"/>
    <property type="match status" value="1"/>
</dbReference>
<organism evidence="10 11">
    <name type="scientific">Ureibacillus xyleni</name>
    <dbReference type="NCBI Taxonomy" id="614648"/>
    <lineage>
        <taxon>Bacteria</taxon>
        <taxon>Bacillati</taxon>
        <taxon>Bacillota</taxon>
        <taxon>Bacilli</taxon>
        <taxon>Bacillales</taxon>
        <taxon>Caryophanaceae</taxon>
        <taxon>Ureibacillus</taxon>
    </lineage>
</organism>
<evidence type="ECO:0000256" key="6">
    <source>
        <dbReference type="ARBA" id="ARBA00023139"/>
    </source>
</evidence>
<dbReference type="InterPro" id="IPR038501">
    <property type="entry name" value="Spore_GerAC_C_sf"/>
</dbReference>
<evidence type="ECO:0000256" key="5">
    <source>
        <dbReference type="ARBA" id="ARBA00023136"/>
    </source>
</evidence>
<evidence type="ECO:0000313" key="10">
    <source>
        <dbReference type="EMBL" id="SOC15079.1"/>
    </source>
</evidence>
<evidence type="ECO:0000256" key="4">
    <source>
        <dbReference type="ARBA" id="ARBA00022729"/>
    </source>
</evidence>